<reference evidence="6" key="1">
    <citation type="submission" date="2015-07" db="EMBL/GenBank/DDBJ databases">
        <authorList>
            <person name="Rodrigo-Torres Lidia"/>
            <person name="Arahal R.David."/>
        </authorList>
    </citation>
    <scope>NUCLEOTIDE SEQUENCE [LARGE SCALE GENOMIC DNA]</scope>
    <source>
        <strain evidence="6">CECT 5096</strain>
    </source>
</reference>
<evidence type="ECO:0000256" key="2">
    <source>
        <dbReference type="ARBA" id="ARBA00023125"/>
    </source>
</evidence>
<gene>
    <name evidence="5" type="ORF">LA5096_02528</name>
</gene>
<keyword evidence="1" id="KW-0805">Transcription regulation</keyword>
<name>A0A0M7A884_9HYPH</name>
<dbReference type="InterPro" id="IPR023187">
    <property type="entry name" value="Tscrpt_reg_MarR-type_CS"/>
</dbReference>
<feature type="domain" description="HTH marR-type" evidence="4">
    <location>
        <begin position="47"/>
        <end position="182"/>
    </location>
</feature>
<dbReference type="Proteomes" id="UP000049983">
    <property type="component" value="Unassembled WGS sequence"/>
</dbReference>
<dbReference type="PANTHER" id="PTHR33164:SF102">
    <property type="entry name" value="TRANSCRIPTIONAL REGULATORY PROTEIN"/>
    <property type="match status" value="1"/>
</dbReference>
<dbReference type="AlphaFoldDB" id="A0A0M7A884"/>
<keyword evidence="2" id="KW-0238">DNA-binding</keyword>
<evidence type="ECO:0000313" key="5">
    <source>
        <dbReference type="EMBL" id="CTQ70450.1"/>
    </source>
</evidence>
<dbReference type="PROSITE" id="PS01117">
    <property type="entry name" value="HTH_MARR_1"/>
    <property type="match status" value="1"/>
</dbReference>
<dbReference type="SMART" id="SM00347">
    <property type="entry name" value="HTH_MARR"/>
    <property type="match status" value="1"/>
</dbReference>
<evidence type="ECO:0000313" key="6">
    <source>
        <dbReference type="Proteomes" id="UP000049983"/>
    </source>
</evidence>
<protein>
    <submittedName>
        <fullName evidence="5">MarR family protein</fullName>
    </submittedName>
</protein>
<dbReference type="PROSITE" id="PS50995">
    <property type="entry name" value="HTH_MARR_2"/>
    <property type="match status" value="1"/>
</dbReference>
<dbReference type="PRINTS" id="PR00598">
    <property type="entry name" value="HTHMARR"/>
</dbReference>
<keyword evidence="6" id="KW-1185">Reference proteome</keyword>
<dbReference type="PANTHER" id="PTHR33164">
    <property type="entry name" value="TRANSCRIPTIONAL REGULATOR, MARR FAMILY"/>
    <property type="match status" value="1"/>
</dbReference>
<evidence type="ECO:0000256" key="3">
    <source>
        <dbReference type="ARBA" id="ARBA00023163"/>
    </source>
</evidence>
<dbReference type="STRING" id="311410.LA5095_01273"/>
<dbReference type="InterPro" id="IPR039422">
    <property type="entry name" value="MarR/SlyA-like"/>
</dbReference>
<evidence type="ECO:0000259" key="4">
    <source>
        <dbReference type="PROSITE" id="PS50995"/>
    </source>
</evidence>
<dbReference type="InterPro" id="IPR036390">
    <property type="entry name" value="WH_DNA-bd_sf"/>
</dbReference>
<accession>A0A0M7A884</accession>
<dbReference type="GO" id="GO:0003700">
    <property type="term" value="F:DNA-binding transcription factor activity"/>
    <property type="evidence" value="ECO:0007669"/>
    <property type="project" value="InterPro"/>
</dbReference>
<sequence length="200" mass="22831">MHKIFTDAPQQINGRIDIPKPKVESNTYDVAETGTRADLNPYAHANHFELVRVIERMYRRYLDRLRVDLIRIGADDISPSHAMLLFTIGDDDLSVRDLMDRGHYLGSNASYSLKQLVQSGYVDRTASARDRRSARIRLTEKGKLLCKAIKAADEVNQAQIVRNERDRMALEETFALLRKLEVIWATDLQQGNGRLMGNGF</sequence>
<dbReference type="OrthoDB" id="9793286at2"/>
<dbReference type="InterPro" id="IPR036388">
    <property type="entry name" value="WH-like_DNA-bd_sf"/>
</dbReference>
<proteinExistence type="predicted"/>
<dbReference type="GO" id="GO:0006950">
    <property type="term" value="P:response to stress"/>
    <property type="evidence" value="ECO:0007669"/>
    <property type="project" value="TreeGrafter"/>
</dbReference>
<dbReference type="GO" id="GO:0003677">
    <property type="term" value="F:DNA binding"/>
    <property type="evidence" value="ECO:0007669"/>
    <property type="project" value="UniProtKB-KW"/>
</dbReference>
<dbReference type="EMBL" id="CXWC01000010">
    <property type="protein sequence ID" value="CTQ70450.1"/>
    <property type="molecule type" value="Genomic_DNA"/>
</dbReference>
<evidence type="ECO:0000256" key="1">
    <source>
        <dbReference type="ARBA" id="ARBA00023015"/>
    </source>
</evidence>
<dbReference type="Gene3D" id="1.10.10.10">
    <property type="entry name" value="Winged helix-like DNA-binding domain superfamily/Winged helix DNA-binding domain"/>
    <property type="match status" value="1"/>
</dbReference>
<keyword evidence="3" id="KW-0804">Transcription</keyword>
<dbReference type="SUPFAM" id="SSF46785">
    <property type="entry name" value="Winged helix' DNA-binding domain"/>
    <property type="match status" value="1"/>
</dbReference>
<dbReference type="Pfam" id="PF12802">
    <property type="entry name" value="MarR_2"/>
    <property type="match status" value="1"/>
</dbReference>
<organism evidence="5 6">
    <name type="scientific">Roseibium album</name>
    <dbReference type="NCBI Taxonomy" id="311410"/>
    <lineage>
        <taxon>Bacteria</taxon>
        <taxon>Pseudomonadati</taxon>
        <taxon>Pseudomonadota</taxon>
        <taxon>Alphaproteobacteria</taxon>
        <taxon>Hyphomicrobiales</taxon>
        <taxon>Stappiaceae</taxon>
        <taxon>Roseibium</taxon>
    </lineage>
</organism>
<dbReference type="InterPro" id="IPR000835">
    <property type="entry name" value="HTH_MarR-typ"/>
</dbReference>